<dbReference type="SUPFAM" id="SSF55874">
    <property type="entry name" value="ATPase domain of HSP90 chaperone/DNA topoisomerase II/histidine kinase"/>
    <property type="match status" value="1"/>
</dbReference>
<proteinExistence type="predicted"/>
<accession>A0A5B0DY34</accession>
<keyword evidence="6 13" id="KW-0812">Transmembrane</keyword>
<evidence type="ECO:0000256" key="6">
    <source>
        <dbReference type="ARBA" id="ARBA00022692"/>
    </source>
</evidence>
<dbReference type="GO" id="GO:0000155">
    <property type="term" value="F:phosphorelay sensor kinase activity"/>
    <property type="evidence" value="ECO:0007669"/>
    <property type="project" value="InterPro"/>
</dbReference>
<protein>
    <recommendedName>
        <fullName evidence="3">histidine kinase</fullName>
        <ecNumber evidence="3">2.7.13.3</ecNumber>
    </recommendedName>
</protein>
<evidence type="ECO:0000256" key="4">
    <source>
        <dbReference type="ARBA" id="ARBA00022553"/>
    </source>
</evidence>
<evidence type="ECO:0000313" key="16">
    <source>
        <dbReference type="Proteomes" id="UP000324738"/>
    </source>
</evidence>
<dbReference type="Gene3D" id="1.10.287.130">
    <property type="match status" value="1"/>
</dbReference>
<dbReference type="Pfam" id="PF00512">
    <property type="entry name" value="HisKA"/>
    <property type="match status" value="1"/>
</dbReference>
<dbReference type="GO" id="GO:0005524">
    <property type="term" value="F:ATP binding"/>
    <property type="evidence" value="ECO:0007669"/>
    <property type="project" value="UniProtKB-KW"/>
</dbReference>
<keyword evidence="16" id="KW-1185">Reference proteome</keyword>
<dbReference type="Proteomes" id="UP000324738">
    <property type="component" value="Unassembled WGS sequence"/>
</dbReference>
<evidence type="ECO:0000256" key="1">
    <source>
        <dbReference type="ARBA" id="ARBA00000085"/>
    </source>
</evidence>
<dbReference type="InterPro" id="IPR004358">
    <property type="entry name" value="Sig_transdc_His_kin-like_C"/>
</dbReference>
<dbReference type="RefSeq" id="WP_149296623.1">
    <property type="nucleotide sequence ID" value="NZ_VTWH01000001.1"/>
</dbReference>
<keyword evidence="9" id="KW-0067">ATP-binding</keyword>
<evidence type="ECO:0000256" key="3">
    <source>
        <dbReference type="ARBA" id="ARBA00012438"/>
    </source>
</evidence>
<dbReference type="SUPFAM" id="SSF47384">
    <property type="entry name" value="Homodimeric domain of signal transducing histidine kinase"/>
    <property type="match status" value="1"/>
</dbReference>
<dbReference type="EC" id="2.7.13.3" evidence="3"/>
<organism evidence="15 16">
    <name type="scientific">Aureimonas fodinaquatilis</name>
    <dbReference type="NCBI Taxonomy" id="2565783"/>
    <lineage>
        <taxon>Bacteria</taxon>
        <taxon>Pseudomonadati</taxon>
        <taxon>Pseudomonadota</taxon>
        <taxon>Alphaproteobacteria</taxon>
        <taxon>Hyphomicrobiales</taxon>
        <taxon>Aurantimonadaceae</taxon>
        <taxon>Aureimonas</taxon>
    </lineage>
</organism>
<dbReference type="SMART" id="SM00388">
    <property type="entry name" value="HisKA"/>
    <property type="match status" value="1"/>
</dbReference>
<dbReference type="InterPro" id="IPR003661">
    <property type="entry name" value="HisK_dim/P_dom"/>
</dbReference>
<dbReference type="PANTHER" id="PTHR45436">
    <property type="entry name" value="SENSOR HISTIDINE KINASE YKOH"/>
    <property type="match status" value="1"/>
</dbReference>
<evidence type="ECO:0000256" key="2">
    <source>
        <dbReference type="ARBA" id="ARBA00004141"/>
    </source>
</evidence>
<dbReference type="PROSITE" id="PS50109">
    <property type="entry name" value="HIS_KIN"/>
    <property type="match status" value="1"/>
</dbReference>
<evidence type="ECO:0000256" key="10">
    <source>
        <dbReference type="ARBA" id="ARBA00022989"/>
    </source>
</evidence>
<evidence type="ECO:0000256" key="13">
    <source>
        <dbReference type="SAM" id="Phobius"/>
    </source>
</evidence>
<dbReference type="GO" id="GO:0005886">
    <property type="term" value="C:plasma membrane"/>
    <property type="evidence" value="ECO:0007669"/>
    <property type="project" value="TreeGrafter"/>
</dbReference>
<dbReference type="PRINTS" id="PR00344">
    <property type="entry name" value="BCTRLSENSOR"/>
</dbReference>
<dbReference type="InterPro" id="IPR036097">
    <property type="entry name" value="HisK_dim/P_sf"/>
</dbReference>
<feature type="domain" description="Histidine kinase" evidence="14">
    <location>
        <begin position="235"/>
        <end position="447"/>
    </location>
</feature>
<evidence type="ECO:0000256" key="5">
    <source>
        <dbReference type="ARBA" id="ARBA00022679"/>
    </source>
</evidence>
<evidence type="ECO:0000256" key="11">
    <source>
        <dbReference type="ARBA" id="ARBA00023012"/>
    </source>
</evidence>
<dbReference type="AlphaFoldDB" id="A0A5B0DY34"/>
<gene>
    <name evidence="15" type="ORF">FPY71_00680</name>
</gene>
<feature type="transmembrane region" description="Helical" evidence="13">
    <location>
        <begin position="12"/>
        <end position="37"/>
    </location>
</feature>
<name>A0A5B0DY34_9HYPH</name>
<feature type="transmembrane region" description="Helical" evidence="13">
    <location>
        <begin position="155"/>
        <end position="178"/>
    </location>
</feature>
<keyword evidence="12 13" id="KW-0472">Membrane</keyword>
<evidence type="ECO:0000259" key="14">
    <source>
        <dbReference type="PROSITE" id="PS50109"/>
    </source>
</evidence>
<comment type="catalytic activity">
    <reaction evidence="1">
        <text>ATP + protein L-histidine = ADP + protein N-phospho-L-histidine.</text>
        <dbReference type="EC" id="2.7.13.3"/>
    </reaction>
</comment>
<dbReference type="InterPro" id="IPR050428">
    <property type="entry name" value="TCS_sensor_his_kinase"/>
</dbReference>
<keyword evidence="10 13" id="KW-1133">Transmembrane helix</keyword>
<keyword evidence="4" id="KW-0597">Phosphoprotein</keyword>
<dbReference type="Gene3D" id="3.30.565.10">
    <property type="entry name" value="Histidine kinase-like ATPase, C-terminal domain"/>
    <property type="match status" value="1"/>
</dbReference>
<dbReference type="PANTHER" id="PTHR45436:SF14">
    <property type="entry name" value="SENSOR PROTEIN QSEC"/>
    <property type="match status" value="1"/>
</dbReference>
<reference evidence="15 16" key="1">
    <citation type="submission" date="2019-08" db="EMBL/GenBank/DDBJ databases">
        <title>Aureimonas fodiniaquatilis sp. nov., isolated from a coal mine wastewater.</title>
        <authorList>
            <person name="Kim W."/>
        </authorList>
    </citation>
    <scope>NUCLEOTIDE SEQUENCE [LARGE SCALE GENOMIC DNA]</scope>
    <source>
        <strain evidence="15 16">CAU 1482</strain>
    </source>
</reference>
<keyword evidence="8" id="KW-0418">Kinase</keyword>
<keyword evidence="5" id="KW-0808">Transferase</keyword>
<evidence type="ECO:0000256" key="12">
    <source>
        <dbReference type="ARBA" id="ARBA00023136"/>
    </source>
</evidence>
<dbReference type="CDD" id="cd00075">
    <property type="entry name" value="HATPase"/>
    <property type="match status" value="1"/>
</dbReference>
<dbReference type="SMART" id="SM00387">
    <property type="entry name" value="HATPase_c"/>
    <property type="match status" value="1"/>
</dbReference>
<dbReference type="EMBL" id="VTWH01000001">
    <property type="protein sequence ID" value="KAA0971684.1"/>
    <property type="molecule type" value="Genomic_DNA"/>
</dbReference>
<dbReference type="CDD" id="cd00082">
    <property type="entry name" value="HisKA"/>
    <property type="match status" value="1"/>
</dbReference>
<dbReference type="OrthoDB" id="8673316at2"/>
<sequence>MKMLPAYSLRRRLFVWLFGILSAVWLAASGLVLWAALGAVDEADRGQTAHFATALATSFSSETAPAAEVVGDDEYMRDGVDNYFVVVRRGAQEIYRSSNTPDGPIPSDSTARIIDSAGLDWRTSTRASPNGDVLVTVGLSAGEAKFDALGTMLGVALPMLLGFAALLTATVLAVTWGLRPLTLLSEEITGRSARQLQPLSAAEAPAELQPIMNSLNDLFARLATAMDKERRFIADASHELRTPLAAIKAQLQVVDRSQADGEMLATLDKVHSGLDRATRLVEQLLSLARIEALQGAHAAELVDLDHVAGLEVAESFPNAVALDVELEYSGMPARIMARETEISVLVRNLIDNAIRHSGPGAQVVVSTGADEQFSWVQVEDSGDGMDAAELSTAFDRFWRGTSARGSGSGLGLSIVSSIAGRYGGQVSLARSVLLGGLHVRAVFPASSAD</sequence>
<evidence type="ECO:0000313" key="15">
    <source>
        <dbReference type="EMBL" id="KAA0971684.1"/>
    </source>
</evidence>
<dbReference type="Pfam" id="PF02518">
    <property type="entry name" value="HATPase_c"/>
    <property type="match status" value="1"/>
</dbReference>
<keyword evidence="7" id="KW-0547">Nucleotide-binding</keyword>
<evidence type="ECO:0000256" key="9">
    <source>
        <dbReference type="ARBA" id="ARBA00022840"/>
    </source>
</evidence>
<dbReference type="InterPro" id="IPR036890">
    <property type="entry name" value="HATPase_C_sf"/>
</dbReference>
<evidence type="ECO:0000256" key="8">
    <source>
        <dbReference type="ARBA" id="ARBA00022777"/>
    </source>
</evidence>
<evidence type="ECO:0000256" key="7">
    <source>
        <dbReference type="ARBA" id="ARBA00022741"/>
    </source>
</evidence>
<dbReference type="InterPro" id="IPR003594">
    <property type="entry name" value="HATPase_dom"/>
</dbReference>
<comment type="subcellular location">
    <subcellularLocation>
        <location evidence="2">Membrane</location>
        <topology evidence="2">Multi-pass membrane protein</topology>
    </subcellularLocation>
</comment>
<keyword evidence="11" id="KW-0902">Two-component regulatory system</keyword>
<dbReference type="InterPro" id="IPR005467">
    <property type="entry name" value="His_kinase_dom"/>
</dbReference>
<comment type="caution">
    <text evidence="15">The sequence shown here is derived from an EMBL/GenBank/DDBJ whole genome shotgun (WGS) entry which is preliminary data.</text>
</comment>